<dbReference type="RefSeq" id="WP_127178897.1">
    <property type="nucleotide sequence ID" value="NZ_CP029078.1"/>
</dbReference>
<evidence type="ECO:0000256" key="2">
    <source>
        <dbReference type="SAM" id="SignalP"/>
    </source>
</evidence>
<feature type="region of interest" description="Disordered" evidence="1">
    <location>
        <begin position="30"/>
        <end position="62"/>
    </location>
</feature>
<keyword evidence="2" id="KW-0732">Signal</keyword>
<protein>
    <recommendedName>
        <fullName evidence="7">Sensor domain-containing protein</fullName>
    </recommendedName>
</protein>
<keyword evidence="6" id="KW-1185">Reference proteome</keyword>
<dbReference type="EMBL" id="CP034687">
    <property type="protein sequence ID" value="AZS86070.1"/>
    <property type="molecule type" value="Genomic_DNA"/>
</dbReference>
<feature type="signal peptide" evidence="2">
    <location>
        <begin position="1"/>
        <end position="26"/>
    </location>
</feature>
<feature type="chain" id="PRO_5044190551" description="Sensor domain-containing protein" evidence="2">
    <location>
        <begin position="27"/>
        <end position="265"/>
    </location>
</feature>
<dbReference type="PROSITE" id="PS51257">
    <property type="entry name" value="PROKAR_LIPOPROTEIN"/>
    <property type="match status" value="1"/>
</dbReference>
<evidence type="ECO:0000313" key="6">
    <source>
        <dbReference type="Proteomes" id="UP000501753"/>
    </source>
</evidence>
<dbReference type="AlphaFoldDB" id="A0A3Q9KU32"/>
<dbReference type="OrthoDB" id="4324322at2"/>
<proteinExistence type="predicted"/>
<reference evidence="3 5" key="2">
    <citation type="submission" date="2018-12" db="EMBL/GenBank/DDBJ databases">
        <title>Streptomyces griseoviridis F1-27 complete genome.</title>
        <authorList>
            <person name="Mariita R.M."/>
            <person name="Sello J.K."/>
        </authorList>
    </citation>
    <scope>NUCLEOTIDE SEQUENCE [LARGE SCALE GENOMIC DNA]</scope>
    <source>
        <strain evidence="3 5">F1-27</strain>
    </source>
</reference>
<dbReference type="Proteomes" id="UP000501753">
    <property type="component" value="Chromosome"/>
</dbReference>
<dbReference type="KEGG" id="sgd:ELQ87_18650"/>
<accession>A0A3Q9KU32</accession>
<gene>
    <name evidence="4" type="ORF">DDJ31_20635</name>
    <name evidence="3" type="ORF">ELQ87_18650</name>
</gene>
<evidence type="ECO:0000313" key="5">
    <source>
        <dbReference type="Proteomes" id="UP000271291"/>
    </source>
</evidence>
<feature type="compositionally biased region" description="Low complexity" evidence="1">
    <location>
        <begin position="44"/>
        <end position="62"/>
    </location>
</feature>
<evidence type="ECO:0000313" key="3">
    <source>
        <dbReference type="EMBL" id="AZS86070.1"/>
    </source>
</evidence>
<evidence type="ECO:0000256" key="1">
    <source>
        <dbReference type="SAM" id="MobiDB-lite"/>
    </source>
</evidence>
<sequence length="265" mass="26872">MPRTPARVLSSAALAVLAATALPTTAGCSAGPPAGGPAREGRAHASPAPSARSSAPAAPAAGALTDAQAHAALVTPADLGDPWTPTQGAATWRDSMLKATADAPDCRRLLDALYTDDLFGAAPGTRAVIGLDDSMDEAQLRYQVLALPRADVDRTLAWLKALPGRCRHFTAKGAGGATHTVEVTEAKLPDVGDARQGLRVTLTGPAGQDDAQVLTLDVAAVRVGDDTITVTDGGLGDVSADVTGAVAQLGAQRLAEVRKQGRVQI</sequence>
<name>A0A3Q9KU32_STRGD</name>
<dbReference type="EMBL" id="CP029078">
    <property type="protein sequence ID" value="QCN87069.1"/>
    <property type="molecule type" value="Genomic_DNA"/>
</dbReference>
<dbReference type="Proteomes" id="UP000271291">
    <property type="component" value="Chromosome"/>
</dbReference>
<evidence type="ECO:0000313" key="4">
    <source>
        <dbReference type="EMBL" id="QCN87069.1"/>
    </source>
</evidence>
<organism evidence="3 5">
    <name type="scientific">Streptomyces griseoviridis</name>
    <dbReference type="NCBI Taxonomy" id="45398"/>
    <lineage>
        <taxon>Bacteria</taxon>
        <taxon>Bacillati</taxon>
        <taxon>Actinomycetota</taxon>
        <taxon>Actinomycetes</taxon>
        <taxon>Kitasatosporales</taxon>
        <taxon>Streptomycetaceae</taxon>
        <taxon>Streptomyces</taxon>
    </lineage>
</organism>
<evidence type="ECO:0008006" key="7">
    <source>
        <dbReference type="Google" id="ProtNLM"/>
    </source>
</evidence>
<reference evidence="4 6" key="1">
    <citation type="submission" date="2018-04" db="EMBL/GenBank/DDBJ databases">
        <title>Complete genome sequences of Streptomyces griseoviridis K61 and characterization of antagonistic properties of biological control agents.</title>
        <authorList>
            <person name="Mariita R.M."/>
            <person name="Sello J.K."/>
        </authorList>
    </citation>
    <scope>NUCLEOTIDE SEQUENCE [LARGE SCALE GENOMIC DNA]</scope>
    <source>
        <strain evidence="4 6">K61</strain>
    </source>
</reference>